<accession>A0A017SSJ0</accession>
<dbReference type="AlphaFoldDB" id="A0A017SSJ0"/>
<reference evidence="3" key="1">
    <citation type="journal article" date="2014" name="Nat. Commun.">
        <title>Genomic adaptations of the halophilic Dead Sea filamentous fungus Eurotium rubrum.</title>
        <authorList>
            <person name="Kis-Papo T."/>
            <person name="Weig A.R."/>
            <person name="Riley R."/>
            <person name="Persoh D."/>
            <person name="Salamov A."/>
            <person name="Sun H."/>
            <person name="Lipzen A."/>
            <person name="Wasser S.P."/>
            <person name="Rambold G."/>
            <person name="Grigoriev I.V."/>
            <person name="Nevo E."/>
        </authorList>
    </citation>
    <scope>NUCLEOTIDE SEQUENCE [LARGE SCALE GENOMIC DNA]</scope>
    <source>
        <strain evidence="3">CBS 135680</strain>
    </source>
</reference>
<evidence type="ECO:0008006" key="4">
    <source>
        <dbReference type="Google" id="ProtNLM"/>
    </source>
</evidence>
<evidence type="ECO:0000256" key="1">
    <source>
        <dbReference type="SAM" id="MobiDB-lite"/>
    </source>
</evidence>
<sequence length="383" mass="43395">MECSRQHISYASWRLRVFRRLFASTSTNSHTLSPSSRRNLPSSKCPLRENEDHDLDNDPSVRPSQLLPKSPLASISTEKKRKHRAPPEQFQELARNPWAMALASPLRMCTVTGTRVPKAFLGDWGMIRRSDAADSEKLWIMPVGLLKDELSRTLKGPLNFLKLRIVDRLPLLKQLTKPLSRSTGGKKSPLVKLIPQRWKHPFGPMTNQEDRLLVWRGDMPDFVFGRLRKDALKKLKRACSENGQERSAADRVWSVVGLDGDSGGALVEALKGIETVERMSSGAVLIMCQKSQTENQSEWFGESQKRVSNFPDYVTLPQVQSKVPVFDLSILLSESDMEALRAYDQRFQTTALFLRPDDTTAVDAVLALWKLKGFIRHDAQYTP</sequence>
<dbReference type="STRING" id="1388766.A0A017SSJ0"/>
<dbReference type="OrthoDB" id="3363286at2759"/>
<dbReference type="HOGENOM" id="CLU_039950_1_0_1"/>
<evidence type="ECO:0000313" key="2">
    <source>
        <dbReference type="EMBL" id="EYE99250.1"/>
    </source>
</evidence>
<keyword evidence="3" id="KW-1185">Reference proteome</keyword>
<proteinExistence type="predicted"/>
<dbReference type="GeneID" id="63693748"/>
<name>A0A017SSJ0_ASPRC</name>
<organism evidence="2 3">
    <name type="scientific">Aspergillus ruber (strain CBS 135680)</name>
    <dbReference type="NCBI Taxonomy" id="1388766"/>
    <lineage>
        <taxon>Eukaryota</taxon>
        <taxon>Fungi</taxon>
        <taxon>Dikarya</taxon>
        <taxon>Ascomycota</taxon>
        <taxon>Pezizomycotina</taxon>
        <taxon>Eurotiomycetes</taxon>
        <taxon>Eurotiomycetidae</taxon>
        <taxon>Eurotiales</taxon>
        <taxon>Aspergillaceae</taxon>
        <taxon>Aspergillus</taxon>
        <taxon>Aspergillus subgen. Aspergillus</taxon>
    </lineage>
</organism>
<dbReference type="Proteomes" id="UP000019804">
    <property type="component" value="Unassembled WGS sequence"/>
</dbReference>
<gene>
    <name evidence="2" type="ORF">EURHEDRAFT_374313</name>
</gene>
<evidence type="ECO:0000313" key="3">
    <source>
        <dbReference type="Proteomes" id="UP000019804"/>
    </source>
</evidence>
<feature type="compositionally biased region" description="Low complexity" evidence="1">
    <location>
        <begin position="32"/>
        <end position="43"/>
    </location>
</feature>
<protein>
    <recommendedName>
        <fullName evidence="4">Required for respiratory growth protein 8, mitochondrial</fullName>
    </recommendedName>
</protein>
<dbReference type="EMBL" id="KK088412">
    <property type="protein sequence ID" value="EYE99250.1"/>
    <property type="molecule type" value="Genomic_DNA"/>
</dbReference>
<dbReference type="RefSeq" id="XP_040642938.1">
    <property type="nucleotide sequence ID" value="XM_040778624.1"/>
</dbReference>
<feature type="region of interest" description="Disordered" evidence="1">
    <location>
        <begin position="27"/>
        <end position="89"/>
    </location>
</feature>